<organism evidence="2 3">
    <name type="scientific">Sphingomonas sanxanigenens DSM 19645 = NX02</name>
    <dbReference type="NCBI Taxonomy" id="1123269"/>
    <lineage>
        <taxon>Bacteria</taxon>
        <taxon>Pseudomonadati</taxon>
        <taxon>Pseudomonadota</taxon>
        <taxon>Alphaproteobacteria</taxon>
        <taxon>Sphingomonadales</taxon>
        <taxon>Sphingomonadaceae</taxon>
        <taxon>Sphingomonas</taxon>
    </lineage>
</organism>
<dbReference type="PATRIC" id="fig|1123269.5.peg.5431"/>
<keyword evidence="1" id="KW-0812">Transmembrane</keyword>
<gene>
    <name evidence="2" type="ORF">NX02_27675</name>
</gene>
<dbReference type="EMBL" id="CP006644">
    <property type="protein sequence ID" value="AHE57119.1"/>
    <property type="molecule type" value="Genomic_DNA"/>
</dbReference>
<evidence type="ECO:0000313" key="3">
    <source>
        <dbReference type="Proteomes" id="UP000018851"/>
    </source>
</evidence>
<dbReference type="HOGENOM" id="CLU_135628_2_0_5"/>
<feature type="transmembrane region" description="Helical" evidence="1">
    <location>
        <begin position="55"/>
        <end position="74"/>
    </location>
</feature>
<evidence type="ECO:0008006" key="4">
    <source>
        <dbReference type="Google" id="ProtNLM"/>
    </source>
</evidence>
<dbReference type="Proteomes" id="UP000018851">
    <property type="component" value="Chromosome"/>
</dbReference>
<dbReference type="Pfam" id="PF03203">
    <property type="entry name" value="MerC"/>
    <property type="match status" value="1"/>
</dbReference>
<dbReference type="KEGG" id="ssan:NX02_27675"/>
<keyword evidence="3" id="KW-1185">Reference proteome</keyword>
<evidence type="ECO:0000313" key="2">
    <source>
        <dbReference type="EMBL" id="AHE57119.1"/>
    </source>
</evidence>
<feature type="transmembrane region" description="Helical" evidence="1">
    <location>
        <begin position="21"/>
        <end position="43"/>
    </location>
</feature>
<sequence>MPHAQSRPVAADRRTDLVEGAAVSASLLCLVHCLALPLMLMVLPAAIGLFAQSEAFHAVALLLVVPSALAAFWLGHRRHRAPLPALFGVVGVAGLVMGLLPVLPEDAQRWVTVAGSLLLVAGHLLNWRLRARTERVCA</sequence>
<evidence type="ECO:0000256" key="1">
    <source>
        <dbReference type="SAM" id="Phobius"/>
    </source>
</evidence>
<protein>
    <recommendedName>
        <fullName evidence="4">MerC mercury resistance protein</fullName>
    </recommendedName>
</protein>
<feature type="transmembrane region" description="Helical" evidence="1">
    <location>
        <begin position="81"/>
        <end position="101"/>
    </location>
</feature>
<dbReference type="eggNOG" id="ENOG5032XTN">
    <property type="taxonomic scope" value="Bacteria"/>
</dbReference>
<dbReference type="AlphaFoldDB" id="W0AGU7"/>
<keyword evidence="1" id="KW-1133">Transmembrane helix</keyword>
<proteinExistence type="predicted"/>
<dbReference type="InterPro" id="IPR004891">
    <property type="entry name" value="Mercury-R_MerC"/>
</dbReference>
<dbReference type="OrthoDB" id="7471688at2"/>
<reference evidence="2 3" key="1">
    <citation type="submission" date="2013-07" db="EMBL/GenBank/DDBJ databases">
        <title>Completed genome of Sphingomonas sanxanigenens NX02.</title>
        <authorList>
            <person name="Ma T."/>
            <person name="Huang H."/>
            <person name="Wu M."/>
            <person name="Li X."/>
            <person name="Li G."/>
        </authorList>
    </citation>
    <scope>NUCLEOTIDE SEQUENCE [LARGE SCALE GENOMIC DNA]</scope>
    <source>
        <strain evidence="2 3">NX02</strain>
    </source>
</reference>
<dbReference type="GO" id="GO:0016020">
    <property type="term" value="C:membrane"/>
    <property type="evidence" value="ECO:0007669"/>
    <property type="project" value="InterPro"/>
</dbReference>
<dbReference type="GO" id="GO:0015097">
    <property type="term" value="F:mercury ion transmembrane transporter activity"/>
    <property type="evidence" value="ECO:0007669"/>
    <property type="project" value="InterPro"/>
</dbReference>
<feature type="transmembrane region" description="Helical" evidence="1">
    <location>
        <begin position="107"/>
        <end position="125"/>
    </location>
</feature>
<dbReference type="STRING" id="1123269.NX02_27675"/>
<name>W0AGU7_9SPHN</name>
<dbReference type="RefSeq" id="WP_025295215.1">
    <property type="nucleotide sequence ID" value="NZ_CP006644.1"/>
</dbReference>
<accession>W0AGU7</accession>
<keyword evidence="1" id="KW-0472">Membrane</keyword>